<dbReference type="GO" id="GO:0005886">
    <property type="term" value="C:plasma membrane"/>
    <property type="evidence" value="ECO:0007669"/>
    <property type="project" value="TreeGrafter"/>
</dbReference>
<evidence type="ECO:0000313" key="9">
    <source>
        <dbReference type="EMBL" id="EGC02360.1"/>
    </source>
</evidence>
<evidence type="ECO:0000259" key="8">
    <source>
        <dbReference type="Pfam" id="PF00535"/>
    </source>
</evidence>
<sequence length="318" mass="35783">MAEILYLVIPCYNEEEMLPITAKAIMKKMDTLIGEGKISPKSKVMLVDDGSKDKTWEVIEKLHGLAQTDIFTGIKLSRNRGHQNALLAGLMTARNYADIMISMDADLQDDINAIDGMLEKRAEGCEIVYGVRSSRETDTAFKRNTARAYYKVLEMMGVEITYDHADYRLMSKRAVDALADFKEVNLFLRGMVPMVGFKSDIVKYERNERVAGESKYPLKKMLAFAIEGITSLSVKPIRFITALGVIIFVVSILMLMYFLIDKAFGNTERGWASTIVSIWAIGGLQMLAIGVIGEYIGKIYLETKARPKFIIDINLEEK</sequence>
<dbReference type="CDD" id="cd04187">
    <property type="entry name" value="DPM1_like_bac"/>
    <property type="match status" value="1"/>
</dbReference>
<keyword evidence="10" id="KW-1185">Reference proteome</keyword>
<name>E9SEF4_RUMAL</name>
<dbReference type="STRING" id="246199.CUS_5984"/>
<evidence type="ECO:0000313" key="10">
    <source>
        <dbReference type="Proteomes" id="UP000004259"/>
    </source>
</evidence>
<dbReference type="Proteomes" id="UP000004259">
    <property type="component" value="Unassembled WGS sequence"/>
</dbReference>
<feature type="transmembrane region" description="Helical" evidence="7">
    <location>
        <begin position="272"/>
        <end position="296"/>
    </location>
</feature>
<reference evidence="9 10" key="1">
    <citation type="submission" date="2011-02" db="EMBL/GenBank/DDBJ databases">
        <authorList>
            <person name="Nelson K.E."/>
            <person name="Sutton G."/>
            <person name="Torralba M."/>
            <person name="Durkin S."/>
            <person name="Harkins D."/>
            <person name="Montgomery R."/>
            <person name="Ziemer C."/>
            <person name="Klaassens E."/>
            <person name="Ocuiv P."/>
            <person name="Morrison M."/>
        </authorList>
    </citation>
    <scope>NUCLEOTIDE SEQUENCE [LARGE SCALE GENOMIC DNA]</scope>
    <source>
        <strain evidence="9 10">8</strain>
    </source>
</reference>
<accession>E9SEF4</accession>
<evidence type="ECO:0000256" key="5">
    <source>
        <dbReference type="ARBA" id="ARBA00022989"/>
    </source>
</evidence>
<comment type="subcellular location">
    <subcellularLocation>
        <location evidence="1">Membrane</location>
        <topology evidence="1">Multi-pass membrane protein</topology>
    </subcellularLocation>
</comment>
<comment type="caution">
    <text evidence="9">The sequence shown here is derived from an EMBL/GenBank/DDBJ whole genome shotgun (WGS) entry which is preliminary data.</text>
</comment>
<evidence type="ECO:0000256" key="3">
    <source>
        <dbReference type="ARBA" id="ARBA00022679"/>
    </source>
</evidence>
<dbReference type="InterPro" id="IPR001173">
    <property type="entry name" value="Glyco_trans_2-like"/>
</dbReference>
<dbReference type="eggNOG" id="COG0463">
    <property type="taxonomic scope" value="Bacteria"/>
</dbReference>
<protein>
    <submittedName>
        <fullName evidence="9">Putative bactoprenol glucosyl transferase-like protein</fullName>
    </submittedName>
</protein>
<gene>
    <name evidence="9" type="ORF">CUS_5984</name>
</gene>
<proteinExistence type="predicted"/>
<feature type="transmembrane region" description="Helical" evidence="7">
    <location>
        <begin position="239"/>
        <end position="260"/>
    </location>
</feature>
<dbReference type="GO" id="GO:0016757">
    <property type="term" value="F:glycosyltransferase activity"/>
    <property type="evidence" value="ECO:0007669"/>
    <property type="project" value="UniProtKB-KW"/>
</dbReference>
<dbReference type="InterPro" id="IPR050256">
    <property type="entry name" value="Glycosyltransferase_2"/>
</dbReference>
<dbReference type="RefSeq" id="WP_002851015.1">
    <property type="nucleotide sequence ID" value="NZ_ADKM02000095.1"/>
</dbReference>
<evidence type="ECO:0000256" key="2">
    <source>
        <dbReference type="ARBA" id="ARBA00022676"/>
    </source>
</evidence>
<keyword evidence="6 7" id="KW-0472">Membrane</keyword>
<keyword evidence="4 7" id="KW-0812">Transmembrane</keyword>
<keyword evidence="5 7" id="KW-1133">Transmembrane helix</keyword>
<dbReference type="OrthoDB" id="9807778at2"/>
<dbReference type="EMBL" id="ADKM02000095">
    <property type="protein sequence ID" value="EGC02360.1"/>
    <property type="molecule type" value="Genomic_DNA"/>
</dbReference>
<evidence type="ECO:0000256" key="7">
    <source>
        <dbReference type="SAM" id="Phobius"/>
    </source>
</evidence>
<dbReference type="Gene3D" id="3.90.550.10">
    <property type="entry name" value="Spore Coat Polysaccharide Biosynthesis Protein SpsA, Chain A"/>
    <property type="match status" value="1"/>
</dbReference>
<organism evidence="9 10">
    <name type="scientific">Ruminococcus albus 8</name>
    <dbReference type="NCBI Taxonomy" id="246199"/>
    <lineage>
        <taxon>Bacteria</taxon>
        <taxon>Bacillati</taxon>
        <taxon>Bacillota</taxon>
        <taxon>Clostridia</taxon>
        <taxon>Eubacteriales</taxon>
        <taxon>Oscillospiraceae</taxon>
        <taxon>Ruminococcus</taxon>
    </lineage>
</organism>
<dbReference type="SUPFAM" id="SSF53448">
    <property type="entry name" value="Nucleotide-diphospho-sugar transferases"/>
    <property type="match status" value="1"/>
</dbReference>
<feature type="domain" description="Glycosyltransferase 2-like" evidence="8">
    <location>
        <begin position="7"/>
        <end position="176"/>
    </location>
</feature>
<dbReference type="InterPro" id="IPR029044">
    <property type="entry name" value="Nucleotide-diphossugar_trans"/>
</dbReference>
<dbReference type="AlphaFoldDB" id="E9SEF4"/>
<keyword evidence="3 9" id="KW-0808">Transferase</keyword>
<dbReference type="Pfam" id="PF00535">
    <property type="entry name" value="Glycos_transf_2"/>
    <property type="match status" value="1"/>
</dbReference>
<evidence type="ECO:0000256" key="6">
    <source>
        <dbReference type="ARBA" id="ARBA00023136"/>
    </source>
</evidence>
<evidence type="ECO:0000256" key="1">
    <source>
        <dbReference type="ARBA" id="ARBA00004141"/>
    </source>
</evidence>
<keyword evidence="2" id="KW-0328">Glycosyltransferase</keyword>
<evidence type="ECO:0000256" key="4">
    <source>
        <dbReference type="ARBA" id="ARBA00022692"/>
    </source>
</evidence>
<dbReference type="PANTHER" id="PTHR48090">
    <property type="entry name" value="UNDECAPRENYL-PHOSPHATE 4-DEOXY-4-FORMAMIDO-L-ARABINOSE TRANSFERASE-RELATED"/>
    <property type="match status" value="1"/>
</dbReference>
<dbReference type="PANTHER" id="PTHR48090:SF1">
    <property type="entry name" value="PROPHAGE BACTOPRENOL GLUCOSYL TRANSFERASE HOMOLOG"/>
    <property type="match status" value="1"/>
</dbReference>